<accession>T1KWQ6</accession>
<sequence length="86" mass="10006">MDRNLEFKLVYIREESAQTFQVILEADGRIYTVTHESNCLEENSGNSENQQTQQQQAMEIEIQESSQTMEIDAEIHQKESEPMDIP</sequence>
<keyword evidence="2" id="KW-1185">Reference proteome</keyword>
<dbReference type="Proteomes" id="UP000015104">
    <property type="component" value="Unassembled WGS sequence"/>
</dbReference>
<name>T1KWQ6_TETUR</name>
<dbReference type="HOGENOM" id="CLU_2500813_0_0_1"/>
<organism evidence="1 2">
    <name type="scientific">Tetranychus urticae</name>
    <name type="common">Two-spotted spider mite</name>
    <dbReference type="NCBI Taxonomy" id="32264"/>
    <lineage>
        <taxon>Eukaryota</taxon>
        <taxon>Metazoa</taxon>
        <taxon>Ecdysozoa</taxon>
        <taxon>Arthropoda</taxon>
        <taxon>Chelicerata</taxon>
        <taxon>Arachnida</taxon>
        <taxon>Acari</taxon>
        <taxon>Acariformes</taxon>
        <taxon>Trombidiformes</taxon>
        <taxon>Prostigmata</taxon>
        <taxon>Eleutherengona</taxon>
        <taxon>Raphignathae</taxon>
        <taxon>Tetranychoidea</taxon>
        <taxon>Tetranychidae</taxon>
        <taxon>Tetranychus</taxon>
    </lineage>
</organism>
<dbReference type="EMBL" id="CAEY01000646">
    <property type="status" value="NOT_ANNOTATED_CDS"/>
    <property type="molecule type" value="Genomic_DNA"/>
</dbReference>
<protein>
    <submittedName>
        <fullName evidence="1">Uncharacterized protein</fullName>
    </submittedName>
</protein>
<evidence type="ECO:0000313" key="1">
    <source>
        <dbReference type="EnsemblMetazoa" id="tetur24g02480.1"/>
    </source>
</evidence>
<dbReference type="EnsemblMetazoa" id="tetur24g02480.1">
    <property type="protein sequence ID" value="tetur24g02480.1"/>
    <property type="gene ID" value="tetur24g02480"/>
</dbReference>
<reference evidence="2" key="1">
    <citation type="submission" date="2011-08" db="EMBL/GenBank/DDBJ databases">
        <authorList>
            <person name="Rombauts S."/>
        </authorList>
    </citation>
    <scope>NUCLEOTIDE SEQUENCE</scope>
    <source>
        <strain evidence="2">London</strain>
    </source>
</reference>
<dbReference type="AlphaFoldDB" id="T1KWQ6"/>
<evidence type="ECO:0000313" key="2">
    <source>
        <dbReference type="Proteomes" id="UP000015104"/>
    </source>
</evidence>
<reference evidence="1" key="2">
    <citation type="submission" date="2015-06" db="UniProtKB">
        <authorList>
            <consortium name="EnsemblMetazoa"/>
        </authorList>
    </citation>
    <scope>IDENTIFICATION</scope>
</reference>
<proteinExistence type="predicted"/>